<sequence length="96" mass="10590">MTEGRLPDAADPRRPGLSPRFRLQWEEAQQAWVLLYPEGMVKLNGSAGEIMKRCSGTCAVDEIVADLEAAFGEAGLAPDVADFLRIASRQGWLQWT</sequence>
<dbReference type="UniPathway" id="UPA00539"/>
<dbReference type="AlphaFoldDB" id="A0A1J5PHE0"/>
<evidence type="ECO:0000256" key="3">
    <source>
        <dbReference type="ARBA" id="ARBA00022905"/>
    </source>
</evidence>
<dbReference type="EMBL" id="MLJW01004101">
    <property type="protein sequence ID" value="OIQ70642.1"/>
    <property type="molecule type" value="Genomic_DNA"/>
</dbReference>
<dbReference type="Gene3D" id="1.10.10.1150">
    <property type="entry name" value="Coenzyme PQQ synthesis protein D (PqqD)"/>
    <property type="match status" value="1"/>
</dbReference>
<comment type="pathway">
    <text evidence="1">Cofactor biosynthesis; pyrroloquinoline quinone biosynthesis.</text>
</comment>
<comment type="caution">
    <text evidence="4">The sequence shown here is derived from an EMBL/GenBank/DDBJ whole genome shotgun (WGS) entry which is preliminary data.</text>
</comment>
<dbReference type="GO" id="GO:0048038">
    <property type="term" value="F:quinone binding"/>
    <property type="evidence" value="ECO:0007669"/>
    <property type="project" value="InterPro"/>
</dbReference>
<dbReference type="NCBIfam" id="TIGR03859">
    <property type="entry name" value="PQQ_PqqD"/>
    <property type="match status" value="1"/>
</dbReference>
<dbReference type="InterPro" id="IPR008792">
    <property type="entry name" value="PQQD"/>
</dbReference>
<comment type="subunit">
    <text evidence="2">Monomer. Interacts with PqqE.</text>
</comment>
<gene>
    <name evidence="4" type="primary">pqqD_6</name>
    <name evidence="4" type="ORF">GALL_477440</name>
</gene>
<accession>A0A1J5PHE0</accession>
<reference evidence="4" key="1">
    <citation type="submission" date="2016-10" db="EMBL/GenBank/DDBJ databases">
        <title>Sequence of Gallionella enrichment culture.</title>
        <authorList>
            <person name="Poehlein A."/>
            <person name="Muehling M."/>
            <person name="Daniel R."/>
        </authorList>
    </citation>
    <scope>NUCLEOTIDE SEQUENCE</scope>
</reference>
<dbReference type="Pfam" id="PF05402">
    <property type="entry name" value="PqqD"/>
    <property type="match status" value="1"/>
</dbReference>
<keyword evidence="3" id="KW-0884">PQQ biosynthesis</keyword>
<protein>
    <submittedName>
        <fullName evidence="4">Coenzyme PQQ synthesis protein D</fullName>
    </submittedName>
</protein>
<name>A0A1J5PHE0_9ZZZZ</name>
<dbReference type="InterPro" id="IPR022479">
    <property type="entry name" value="PqqD_bac"/>
</dbReference>
<dbReference type="GO" id="GO:0018189">
    <property type="term" value="P:pyrroloquinoline quinone biosynthetic process"/>
    <property type="evidence" value="ECO:0007669"/>
    <property type="project" value="UniProtKB-UniPathway"/>
</dbReference>
<proteinExistence type="predicted"/>
<evidence type="ECO:0000256" key="1">
    <source>
        <dbReference type="ARBA" id="ARBA00004886"/>
    </source>
</evidence>
<dbReference type="InterPro" id="IPR041881">
    <property type="entry name" value="PqqD_sf"/>
</dbReference>
<evidence type="ECO:0000256" key="2">
    <source>
        <dbReference type="ARBA" id="ARBA00011741"/>
    </source>
</evidence>
<evidence type="ECO:0000313" key="4">
    <source>
        <dbReference type="EMBL" id="OIQ70642.1"/>
    </source>
</evidence>
<organism evidence="4">
    <name type="scientific">mine drainage metagenome</name>
    <dbReference type="NCBI Taxonomy" id="410659"/>
    <lineage>
        <taxon>unclassified sequences</taxon>
        <taxon>metagenomes</taxon>
        <taxon>ecological metagenomes</taxon>
    </lineage>
</organism>